<dbReference type="STRING" id="570521.SAMN04488508_105175"/>
<proteinExistence type="inferred from homology"/>
<dbReference type="GO" id="GO:0016301">
    <property type="term" value="F:kinase activity"/>
    <property type="evidence" value="ECO:0007669"/>
    <property type="project" value="UniProtKB-KW"/>
</dbReference>
<dbReference type="InterPro" id="IPR052700">
    <property type="entry name" value="Carb_kinase_PfkB-like"/>
</dbReference>
<dbReference type="Proteomes" id="UP000184432">
    <property type="component" value="Unassembled WGS sequence"/>
</dbReference>
<dbReference type="EMBL" id="FQYP01000005">
    <property type="protein sequence ID" value="SHJ07156.1"/>
    <property type="molecule type" value="Genomic_DNA"/>
</dbReference>
<comment type="similarity">
    <text evidence="1">Belongs to the carbohydrate kinase PfkB family.</text>
</comment>
<keyword evidence="2" id="KW-0808">Transferase</keyword>
<evidence type="ECO:0000256" key="2">
    <source>
        <dbReference type="ARBA" id="ARBA00022679"/>
    </source>
</evidence>
<dbReference type="Pfam" id="PF00294">
    <property type="entry name" value="PfkB"/>
    <property type="match status" value="1"/>
</dbReference>
<evidence type="ECO:0000256" key="1">
    <source>
        <dbReference type="ARBA" id="ARBA00010688"/>
    </source>
</evidence>
<sequence length="334" mass="36888">MNTIVTFGEVLMRIAPLGNKKLKQSNQLEYYFGGTEANVAISLAQLGNSTQHVGAVSNDFLGEAVKGYLQQNGVNTSAIQDSSHPLGVYFMETGAVMRSTTISYNRAHSAFCNIDPKIIDWYAILENANWFHWTGITPALSENAYQALKDGLVVANELGITISADPAYRSNLWKYGRDAKATLNELVGLSNIFIGGPNEINELLDTSYSNEIEQFIEASSTVMDRHKGLQKVFDKTRSSRNVNWHKIKARTWNGVEFAETRELEITHVVDRIGTGDAFAAGLIHGLLHYDDYEALEFANAACALKHTIEGDANLVSETEIKNIVKGNVNGRILR</sequence>
<protein>
    <submittedName>
        <fullName evidence="5">2-dehydro-3-deoxygluconokinase</fullName>
    </submittedName>
</protein>
<dbReference type="OrthoDB" id="9813569at2"/>
<evidence type="ECO:0000313" key="6">
    <source>
        <dbReference type="Proteomes" id="UP000184432"/>
    </source>
</evidence>
<organism evidence="5 6">
    <name type="scientific">Aquimarina spongiae</name>
    <dbReference type="NCBI Taxonomy" id="570521"/>
    <lineage>
        <taxon>Bacteria</taxon>
        <taxon>Pseudomonadati</taxon>
        <taxon>Bacteroidota</taxon>
        <taxon>Flavobacteriia</taxon>
        <taxon>Flavobacteriales</taxon>
        <taxon>Flavobacteriaceae</taxon>
        <taxon>Aquimarina</taxon>
    </lineage>
</organism>
<feature type="domain" description="Carbohydrate kinase PfkB" evidence="4">
    <location>
        <begin position="1"/>
        <end position="313"/>
    </location>
</feature>
<dbReference type="PANTHER" id="PTHR43320:SF2">
    <property type="entry name" value="2-DEHYDRO-3-DEOXYGLUCONOKINASE_2-DEHYDRO-3-DEOXYGALACTONOKINASE"/>
    <property type="match status" value="1"/>
</dbReference>
<dbReference type="CDD" id="cd01166">
    <property type="entry name" value="KdgK"/>
    <property type="match status" value="1"/>
</dbReference>
<dbReference type="AlphaFoldDB" id="A0A1M6GB35"/>
<accession>A0A1M6GB35</accession>
<name>A0A1M6GB35_9FLAO</name>
<evidence type="ECO:0000256" key="3">
    <source>
        <dbReference type="ARBA" id="ARBA00022777"/>
    </source>
</evidence>
<dbReference type="RefSeq" id="WP_073316380.1">
    <property type="nucleotide sequence ID" value="NZ_FQYP01000005.1"/>
</dbReference>
<gene>
    <name evidence="5" type="ORF">SAMN04488508_105175</name>
</gene>
<evidence type="ECO:0000313" key="5">
    <source>
        <dbReference type="EMBL" id="SHJ07156.1"/>
    </source>
</evidence>
<keyword evidence="3 5" id="KW-0418">Kinase</keyword>
<reference evidence="6" key="1">
    <citation type="submission" date="2016-11" db="EMBL/GenBank/DDBJ databases">
        <authorList>
            <person name="Varghese N."/>
            <person name="Submissions S."/>
        </authorList>
    </citation>
    <scope>NUCLEOTIDE SEQUENCE [LARGE SCALE GENOMIC DNA]</scope>
    <source>
        <strain evidence="6">DSM 22623</strain>
    </source>
</reference>
<dbReference type="InterPro" id="IPR029056">
    <property type="entry name" value="Ribokinase-like"/>
</dbReference>
<evidence type="ECO:0000259" key="4">
    <source>
        <dbReference type="Pfam" id="PF00294"/>
    </source>
</evidence>
<dbReference type="Gene3D" id="3.40.1190.20">
    <property type="match status" value="1"/>
</dbReference>
<dbReference type="SUPFAM" id="SSF53613">
    <property type="entry name" value="Ribokinase-like"/>
    <property type="match status" value="1"/>
</dbReference>
<dbReference type="PANTHER" id="PTHR43320">
    <property type="entry name" value="SUGAR KINASE"/>
    <property type="match status" value="1"/>
</dbReference>
<dbReference type="InterPro" id="IPR011611">
    <property type="entry name" value="PfkB_dom"/>
</dbReference>
<keyword evidence="6" id="KW-1185">Reference proteome</keyword>